<protein>
    <recommendedName>
        <fullName evidence="7">Cyclohex-1-ene-1-carbonyl-CoA dehydrogenase</fullName>
        <ecNumber evidence="6">1.3.8.10</ecNumber>
    </recommendedName>
</protein>
<evidence type="ECO:0000256" key="3">
    <source>
        <dbReference type="ARBA" id="ARBA00022630"/>
    </source>
</evidence>
<comment type="similarity">
    <text evidence="2 8">Belongs to the acyl-CoA dehydrogenase family.</text>
</comment>
<dbReference type="Proteomes" id="UP000321621">
    <property type="component" value="Unassembled WGS sequence"/>
</dbReference>
<dbReference type="PANTHER" id="PTHR43884:SF12">
    <property type="entry name" value="ISOVALERYL-COA DEHYDROGENASE, MITOCHONDRIAL-RELATED"/>
    <property type="match status" value="1"/>
</dbReference>
<sequence>MNFDYSETQKMVAESARDFAQQYILPHVMEWDEAQIFPVEVFKKAGEFGFMGVLVPEELGGSGLGYHEYIAILEEISKVDPSIGLSVAAHNSLCTNHILSFGNEEQLQRWIPKLATGEWIGAWGLTEHNTGSDAGGMNTTAVKEGDYWVLNGAKNFITHGKSGDIAVVIARTGEKGDSHGMTAFAVEKGTSGFTSGKKENKLGMRASETAEMIFSDCRIPDANRLGEVGDGFIQSMKVLDGGRISIGALSLGIAKGAYEAALKYSKERVQFGKPISEFQGISFKLADMATEIEASELLLHKAAFLKNEGRPVTKLGAMSKMYASEVCVKVATEAVQIHGGYGYTKDFPVEKFYRDSKLCTIGEGTTEIQKLVISRKILK</sequence>
<comment type="cofactor">
    <cofactor evidence="1 8">
        <name>FAD</name>
        <dbReference type="ChEBI" id="CHEBI:57692"/>
    </cofactor>
</comment>
<dbReference type="EMBL" id="VNWK01000008">
    <property type="protein sequence ID" value="TXK00814.1"/>
    <property type="molecule type" value="Genomic_DNA"/>
</dbReference>
<dbReference type="OrthoDB" id="9802867at2"/>
<evidence type="ECO:0000313" key="14">
    <source>
        <dbReference type="Proteomes" id="UP000266691"/>
    </source>
</evidence>
<keyword evidence="3 8" id="KW-0285">Flavoprotein</keyword>
<dbReference type="SUPFAM" id="SSF47203">
    <property type="entry name" value="Acyl-CoA dehydrogenase C-terminal domain-like"/>
    <property type="match status" value="1"/>
</dbReference>
<dbReference type="InterPro" id="IPR036250">
    <property type="entry name" value="AcylCo_DH-like_C"/>
</dbReference>
<comment type="caution">
    <text evidence="12">The sequence shown here is derived from an EMBL/GenBank/DDBJ whole genome shotgun (WGS) entry which is preliminary data.</text>
</comment>
<keyword evidence="15" id="KW-1185">Reference proteome</keyword>
<dbReference type="Gene3D" id="2.40.110.10">
    <property type="entry name" value="Butyryl-CoA Dehydrogenase, subunit A, domain 2"/>
    <property type="match status" value="1"/>
</dbReference>
<evidence type="ECO:0000313" key="12">
    <source>
        <dbReference type="EMBL" id="RIV47254.1"/>
    </source>
</evidence>
<evidence type="ECO:0000313" key="15">
    <source>
        <dbReference type="Proteomes" id="UP000321621"/>
    </source>
</evidence>
<keyword evidence="5 8" id="KW-0560">Oxidoreductase</keyword>
<evidence type="ECO:0000256" key="2">
    <source>
        <dbReference type="ARBA" id="ARBA00009347"/>
    </source>
</evidence>
<dbReference type="Pfam" id="PF02771">
    <property type="entry name" value="Acyl-CoA_dh_N"/>
    <property type="match status" value="1"/>
</dbReference>
<dbReference type="Pfam" id="PF00441">
    <property type="entry name" value="Acyl-CoA_dh_1"/>
    <property type="match status" value="1"/>
</dbReference>
<dbReference type="FunFam" id="2.40.110.10:FF:000001">
    <property type="entry name" value="Acyl-CoA dehydrogenase, mitochondrial"/>
    <property type="match status" value="1"/>
</dbReference>
<dbReference type="EC" id="1.3.8.10" evidence="6"/>
<dbReference type="InterPro" id="IPR037069">
    <property type="entry name" value="AcylCoA_DH/ox_N_sf"/>
</dbReference>
<dbReference type="InterPro" id="IPR006089">
    <property type="entry name" value="Acyl-CoA_DH_CS"/>
</dbReference>
<dbReference type="Pfam" id="PF02770">
    <property type="entry name" value="Acyl-CoA_dh_M"/>
    <property type="match status" value="1"/>
</dbReference>
<evidence type="ECO:0000256" key="7">
    <source>
        <dbReference type="ARBA" id="ARBA00072305"/>
    </source>
</evidence>
<accession>A0A3A1NPX6</accession>
<evidence type="ECO:0000256" key="8">
    <source>
        <dbReference type="RuleBase" id="RU362125"/>
    </source>
</evidence>
<dbReference type="InterPro" id="IPR006091">
    <property type="entry name" value="Acyl-CoA_Oxase/DH_mid-dom"/>
</dbReference>
<dbReference type="EMBL" id="QXFI01000008">
    <property type="protein sequence ID" value="RIV47254.1"/>
    <property type="molecule type" value="Genomic_DNA"/>
</dbReference>
<dbReference type="AlphaFoldDB" id="A0A3A1NPX6"/>
<name>A0A3A1NPX6_9FLAO</name>
<dbReference type="SUPFAM" id="SSF56645">
    <property type="entry name" value="Acyl-CoA dehydrogenase NM domain-like"/>
    <property type="match status" value="1"/>
</dbReference>
<dbReference type="GO" id="GO:0003995">
    <property type="term" value="F:acyl-CoA dehydrogenase activity"/>
    <property type="evidence" value="ECO:0007669"/>
    <property type="project" value="InterPro"/>
</dbReference>
<dbReference type="PROSITE" id="PS00073">
    <property type="entry name" value="ACYL_COA_DH_2"/>
    <property type="match status" value="1"/>
</dbReference>
<reference evidence="13 15" key="2">
    <citation type="submission" date="2019-07" db="EMBL/GenBank/DDBJ databases">
        <title>Draft genome of two Muricauda strains isolated from deep sea.</title>
        <authorList>
            <person name="Sun C."/>
        </authorList>
    </citation>
    <scope>NUCLEOTIDE SEQUENCE [LARGE SCALE GENOMIC DNA]</scope>
    <source>
        <strain evidence="13 15">72</strain>
    </source>
</reference>
<proteinExistence type="inferred from homology"/>
<feature type="domain" description="Acyl-CoA dehydrogenase/oxidase N-terminal" evidence="11">
    <location>
        <begin position="6"/>
        <end position="118"/>
    </location>
</feature>
<gene>
    <name evidence="12" type="ORF">D2V05_01035</name>
    <name evidence="13" type="ORF">FQ017_01025</name>
</gene>
<dbReference type="PANTHER" id="PTHR43884">
    <property type="entry name" value="ACYL-COA DEHYDROGENASE"/>
    <property type="match status" value="1"/>
</dbReference>
<evidence type="ECO:0000256" key="4">
    <source>
        <dbReference type="ARBA" id="ARBA00022827"/>
    </source>
</evidence>
<evidence type="ECO:0000259" key="9">
    <source>
        <dbReference type="Pfam" id="PF00441"/>
    </source>
</evidence>
<reference evidence="12 14" key="1">
    <citation type="submission" date="2018-08" db="EMBL/GenBank/DDBJ databases">
        <title>Proposal of Muricauda 72 sp.nov. and Muricauda NH166 sp.nov., isolated from seawater.</title>
        <authorList>
            <person name="Cheng H."/>
            <person name="Wu Y.-H."/>
            <person name="Guo L.-L."/>
            <person name="Xu X.-W."/>
        </authorList>
    </citation>
    <scope>NUCLEOTIDE SEQUENCE [LARGE SCALE GENOMIC DNA]</scope>
    <source>
        <strain evidence="12 14">72</strain>
    </source>
</reference>
<evidence type="ECO:0000256" key="1">
    <source>
        <dbReference type="ARBA" id="ARBA00001974"/>
    </source>
</evidence>
<dbReference type="FunFam" id="1.10.540.10:FF:000002">
    <property type="entry name" value="Acyl-CoA dehydrogenase FadE19"/>
    <property type="match status" value="1"/>
</dbReference>
<dbReference type="InterPro" id="IPR013786">
    <property type="entry name" value="AcylCoA_DH/ox_N"/>
</dbReference>
<evidence type="ECO:0000313" key="13">
    <source>
        <dbReference type="EMBL" id="TXK00814.1"/>
    </source>
</evidence>
<organism evidence="12 14">
    <name type="scientific">Flagellimonas pelagia</name>
    <dbReference type="NCBI Taxonomy" id="2306998"/>
    <lineage>
        <taxon>Bacteria</taxon>
        <taxon>Pseudomonadati</taxon>
        <taxon>Bacteroidota</taxon>
        <taxon>Flavobacteriia</taxon>
        <taxon>Flavobacteriales</taxon>
        <taxon>Flavobacteriaceae</taxon>
        <taxon>Flagellimonas</taxon>
    </lineage>
</organism>
<dbReference type="Gene3D" id="1.20.140.10">
    <property type="entry name" value="Butyryl-CoA Dehydrogenase, subunit A, domain 3"/>
    <property type="match status" value="1"/>
</dbReference>
<dbReference type="InterPro" id="IPR009100">
    <property type="entry name" value="AcylCoA_DH/oxidase_NM_dom_sf"/>
</dbReference>
<dbReference type="PIRSF" id="PIRSF016578">
    <property type="entry name" value="HsaA"/>
    <property type="match status" value="1"/>
</dbReference>
<feature type="domain" description="Acyl-CoA dehydrogenase/oxidase C-terminal" evidence="9">
    <location>
        <begin position="229"/>
        <end position="377"/>
    </location>
</feature>
<evidence type="ECO:0000256" key="6">
    <source>
        <dbReference type="ARBA" id="ARBA00066362"/>
    </source>
</evidence>
<feature type="domain" description="Acyl-CoA oxidase/dehydrogenase middle" evidence="10">
    <location>
        <begin position="123"/>
        <end position="217"/>
    </location>
</feature>
<keyword evidence="4 8" id="KW-0274">FAD</keyword>
<dbReference type="GO" id="GO:0050660">
    <property type="term" value="F:flavin adenine dinucleotide binding"/>
    <property type="evidence" value="ECO:0007669"/>
    <property type="project" value="InterPro"/>
</dbReference>
<dbReference type="RefSeq" id="WP_119645879.1">
    <property type="nucleotide sequence ID" value="NZ_QXFI01000008.1"/>
</dbReference>
<evidence type="ECO:0000259" key="11">
    <source>
        <dbReference type="Pfam" id="PF02771"/>
    </source>
</evidence>
<dbReference type="InterPro" id="IPR009075">
    <property type="entry name" value="AcylCo_DH/oxidase_C"/>
</dbReference>
<dbReference type="Proteomes" id="UP000266691">
    <property type="component" value="Unassembled WGS sequence"/>
</dbReference>
<evidence type="ECO:0000259" key="10">
    <source>
        <dbReference type="Pfam" id="PF02770"/>
    </source>
</evidence>
<dbReference type="InterPro" id="IPR046373">
    <property type="entry name" value="Acyl-CoA_Oxase/DH_mid-dom_sf"/>
</dbReference>
<evidence type="ECO:0000256" key="5">
    <source>
        <dbReference type="ARBA" id="ARBA00023002"/>
    </source>
</evidence>
<dbReference type="Gene3D" id="1.10.540.10">
    <property type="entry name" value="Acyl-CoA dehydrogenase/oxidase, N-terminal domain"/>
    <property type="match status" value="1"/>
</dbReference>
<dbReference type="FunFam" id="1.20.140.10:FF:000004">
    <property type="entry name" value="Acyl-CoA dehydrogenase FadE25"/>
    <property type="match status" value="1"/>
</dbReference>